<evidence type="ECO:0000313" key="2">
    <source>
        <dbReference type="EMBL" id="QFR36140.1"/>
    </source>
</evidence>
<name>A0A5P8N5X3_9NEOP</name>
<protein>
    <submittedName>
        <fullName evidence="2">Chemosensory protein 13</fullName>
    </submittedName>
</protein>
<dbReference type="InterPro" id="IPR005055">
    <property type="entry name" value="A10/PebIII"/>
</dbReference>
<accession>A0A5P8N5X3</accession>
<evidence type="ECO:0000256" key="1">
    <source>
        <dbReference type="SAM" id="SignalP"/>
    </source>
</evidence>
<dbReference type="Pfam" id="PF03392">
    <property type="entry name" value="OS-D"/>
    <property type="match status" value="1"/>
</dbReference>
<gene>
    <name evidence="2" type="primary">CSP13</name>
</gene>
<reference evidence="2" key="1">
    <citation type="submission" date="2019-02" db="EMBL/GenBank/DDBJ databases">
        <title>Antennal transcriptome and differential expression of olfactory genes in Conogethes pinicolalis (Lepidoptera: Crambidae).</title>
        <authorList>
            <person name="Jing D."/>
            <person name="Zhang T."/>
            <person name="Wang Z."/>
            <person name="He K."/>
            <person name="Bai S."/>
        </authorList>
    </citation>
    <scope>NUCLEOTIDE SEQUENCE</scope>
</reference>
<sequence length="126" mass="14321">MKFLVLACVLALASVVSARAQPGYTEIYDTINVEEVLGNKRLLVPYLLCMLREGKCTAPGKELRSHIKEALETHCAKCSPKQVEGTRRVIGHLINHEAEYWRKLKAMYDPTGQFTKRYENELKGQL</sequence>
<dbReference type="PANTHER" id="PTHR11257:SF12">
    <property type="entry name" value="EJACULATORY BULB-SPECIFIC PROTEIN 3-RELATED"/>
    <property type="match status" value="1"/>
</dbReference>
<dbReference type="EMBL" id="MK574137">
    <property type="protein sequence ID" value="QFR36140.1"/>
    <property type="molecule type" value="mRNA"/>
</dbReference>
<feature type="chain" id="PRO_5024311760" evidence="1">
    <location>
        <begin position="21"/>
        <end position="126"/>
    </location>
</feature>
<proteinExistence type="evidence at transcript level"/>
<dbReference type="InterPro" id="IPR036682">
    <property type="entry name" value="OS_D_A10/PebIII_sf"/>
</dbReference>
<organism evidence="2">
    <name type="scientific">Conogethes pinicolalis</name>
    <dbReference type="NCBI Taxonomy" id="1178461"/>
    <lineage>
        <taxon>Eukaryota</taxon>
        <taxon>Metazoa</taxon>
        <taxon>Ecdysozoa</taxon>
        <taxon>Arthropoda</taxon>
        <taxon>Hexapoda</taxon>
        <taxon>Insecta</taxon>
        <taxon>Pterygota</taxon>
        <taxon>Neoptera</taxon>
        <taxon>Endopterygota</taxon>
        <taxon>Lepidoptera</taxon>
        <taxon>Glossata</taxon>
        <taxon>Ditrysia</taxon>
        <taxon>Pyraloidea</taxon>
        <taxon>Crambidae</taxon>
        <taxon>Spilomelinae</taxon>
        <taxon>Conogethes</taxon>
    </lineage>
</organism>
<dbReference type="Gene3D" id="1.10.2080.10">
    <property type="entry name" value="Insect odorant-binding protein A10/Ejaculatory bulb-specific protein 3"/>
    <property type="match status" value="1"/>
</dbReference>
<keyword evidence="1" id="KW-0732">Signal</keyword>
<dbReference type="AlphaFoldDB" id="A0A5P8N5X3"/>
<feature type="signal peptide" evidence="1">
    <location>
        <begin position="1"/>
        <end position="20"/>
    </location>
</feature>
<dbReference type="PANTHER" id="PTHR11257">
    <property type="entry name" value="CHEMOSENSORY PROTEIN-RELATED"/>
    <property type="match status" value="1"/>
</dbReference>
<dbReference type="SUPFAM" id="SSF100910">
    <property type="entry name" value="Chemosensory protein Csp2"/>
    <property type="match status" value="1"/>
</dbReference>